<evidence type="ECO:0000256" key="1">
    <source>
        <dbReference type="ARBA" id="ARBA00004479"/>
    </source>
</evidence>
<dbReference type="PROSITE" id="PS00107">
    <property type="entry name" value="PROTEIN_KINASE_ATP"/>
    <property type="match status" value="1"/>
</dbReference>
<evidence type="ECO:0000256" key="8">
    <source>
        <dbReference type="ARBA" id="ARBA00022741"/>
    </source>
</evidence>
<dbReference type="Gene3D" id="3.30.200.20">
    <property type="entry name" value="Phosphorylase Kinase, domain 1"/>
    <property type="match status" value="1"/>
</dbReference>
<feature type="signal peptide" evidence="17">
    <location>
        <begin position="1"/>
        <end position="26"/>
    </location>
</feature>
<dbReference type="SUPFAM" id="SSF57302">
    <property type="entry name" value="Snake toxin-like"/>
    <property type="match status" value="1"/>
</dbReference>
<evidence type="ECO:0000256" key="14">
    <source>
        <dbReference type="ARBA" id="ARBA00023170"/>
    </source>
</evidence>
<dbReference type="OrthoDB" id="69842at2759"/>
<sequence>MALATKSTIFWAFCIGICLLIEVSQAIRCKCSEHSCPGDRINDTCTTTGKCYKKIAEEEGYELITYGCLPPEEQTDMQCNTPASVHRNKISVLCCNNRDLCNFELDPTFPPPTSPTIDVRARVDDESSGSKKFFILFVTAGVCTVVLVIVLVILYIRFRDVRRRLPLSYDLERRINFISSGETLKDYFDQSSASGSGLPLLVQRTIAKQVTLVQSVGKGRYGEVWKARWHGEDVAVKIFLSHCEKSWMRETEIYQTVLLRHESILGFIASDIIGSGQVTQMYLIMDYHPLGSLYDFLRGHQLNKKITGKLAFSAAAGIAHLHAEILGTQGKPMIAHRDIKSKNILVKENLTCCIADFGLAVKYIPETKGIDLNKDTNRVGTKRYMSPEVLSQTIDPESFSAYKMADMYSFALVLWEISRRCISDETGLCEEYEVPYFDAVSNDPTFEEMKRVVVLERRRPNIPNRWFRDEMLRTMGKLMAECWSQQPAARLTALRVKKSLSKLVSAINSHEVIPAAAMSPD</sequence>
<dbReference type="InParanoid" id="A7S365"/>
<dbReference type="Gene3D" id="2.10.60.10">
    <property type="entry name" value="CD59"/>
    <property type="match status" value="1"/>
</dbReference>
<dbReference type="Proteomes" id="UP000001593">
    <property type="component" value="Unassembled WGS sequence"/>
</dbReference>
<dbReference type="InterPro" id="IPR045860">
    <property type="entry name" value="Snake_toxin-like_sf"/>
</dbReference>
<evidence type="ECO:0000313" key="20">
    <source>
        <dbReference type="EMBL" id="AIN41655.1"/>
    </source>
</evidence>
<dbReference type="GO" id="GO:0005886">
    <property type="term" value="C:plasma membrane"/>
    <property type="evidence" value="ECO:0000318"/>
    <property type="project" value="GO_Central"/>
</dbReference>
<dbReference type="InterPro" id="IPR000333">
    <property type="entry name" value="TGFB_receptor"/>
</dbReference>
<keyword evidence="16" id="KW-0464">Manganese</keyword>
<evidence type="ECO:0000256" key="6">
    <source>
        <dbReference type="ARBA" id="ARBA00022723"/>
    </source>
</evidence>
<evidence type="ECO:0000256" key="12">
    <source>
        <dbReference type="ARBA" id="ARBA00022989"/>
    </source>
</evidence>
<dbReference type="PANTHER" id="PTHR23255">
    <property type="entry name" value="TRANSFORMING GROWTH FACTOR-BETA RECEPTOR TYPE I AND II"/>
    <property type="match status" value="1"/>
</dbReference>
<dbReference type="OMA" id="DRINDTC"/>
<evidence type="ECO:0000256" key="4">
    <source>
        <dbReference type="ARBA" id="ARBA00022679"/>
    </source>
</evidence>
<feature type="transmembrane region" description="Helical" evidence="16">
    <location>
        <begin position="133"/>
        <end position="156"/>
    </location>
</feature>
<evidence type="ECO:0000256" key="16">
    <source>
        <dbReference type="RuleBase" id="RU361271"/>
    </source>
</evidence>
<reference evidence="21 22" key="1">
    <citation type="journal article" date="2007" name="Science">
        <title>Sea anemone genome reveals ancestral eumetazoan gene repertoire and genomic organization.</title>
        <authorList>
            <person name="Putnam N.H."/>
            <person name="Srivastava M."/>
            <person name="Hellsten U."/>
            <person name="Dirks B."/>
            <person name="Chapman J."/>
            <person name="Salamov A."/>
            <person name="Terry A."/>
            <person name="Shapiro H."/>
            <person name="Lindquist E."/>
            <person name="Kapitonov V.V."/>
            <person name="Jurka J."/>
            <person name="Genikhovich G."/>
            <person name="Grigoriev I.V."/>
            <person name="Lucas S.M."/>
            <person name="Steele R.E."/>
            <person name="Finnerty J.R."/>
            <person name="Technau U."/>
            <person name="Martindale M.Q."/>
            <person name="Rokhsar D.S."/>
        </authorList>
    </citation>
    <scope>NUCLEOTIDE SEQUENCE [LARGE SCALE GENOMIC DNA]</scope>
    <source>
        <strain evidence="22">CH2 X CH6</strain>
        <strain evidence="21">CH2 x CH6</strain>
    </source>
</reference>
<dbReference type="InterPro" id="IPR000472">
    <property type="entry name" value="Activin_recp"/>
</dbReference>
<feature type="domain" description="GS" evidence="19">
    <location>
        <begin position="182"/>
        <end position="209"/>
    </location>
</feature>
<evidence type="ECO:0000256" key="3">
    <source>
        <dbReference type="ARBA" id="ARBA00022527"/>
    </source>
</evidence>
<keyword evidence="9 16" id="KW-0418">Kinase</keyword>
<keyword evidence="6 16" id="KW-0479">Metal-binding</keyword>
<dbReference type="SMART" id="SM00220">
    <property type="entry name" value="S_TKc"/>
    <property type="match status" value="1"/>
</dbReference>
<keyword evidence="5 16" id="KW-0812">Transmembrane</keyword>
<comment type="similarity">
    <text evidence="2 16">Belongs to the protein kinase superfamily. TKL Ser/Thr protein kinase family. TGFB receptor subfamily.</text>
</comment>
<dbReference type="PROSITE" id="PS50011">
    <property type="entry name" value="PROTEIN_KINASE_DOM"/>
    <property type="match status" value="1"/>
</dbReference>
<dbReference type="eggNOG" id="KOG2052">
    <property type="taxonomic scope" value="Eukaryota"/>
</dbReference>
<dbReference type="HOGENOM" id="CLU_000288_8_1_1"/>
<dbReference type="PRINTS" id="PR00653">
    <property type="entry name" value="ACTIVIN2R"/>
</dbReference>
<feature type="domain" description="Protein kinase" evidence="18">
    <location>
        <begin position="210"/>
        <end position="513"/>
    </location>
</feature>
<dbReference type="InterPro" id="IPR000719">
    <property type="entry name" value="Prot_kinase_dom"/>
</dbReference>
<dbReference type="Pfam" id="PF07714">
    <property type="entry name" value="PK_Tyr_Ser-Thr"/>
    <property type="match status" value="1"/>
</dbReference>
<dbReference type="FunFam" id="1.10.510.10:FF:000018">
    <property type="entry name" value="Receptor protein serine/threonine kinase"/>
    <property type="match status" value="1"/>
</dbReference>
<dbReference type="InterPro" id="IPR008271">
    <property type="entry name" value="Ser/Thr_kinase_AS"/>
</dbReference>
<evidence type="ECO:0000256" key="2">
    <source>
        <dbReference type="ARBA" id="ARBA00009605"/>
    </source>
</evidence>
<keyword evidence="4 16" id="KW-0808">Transferase</keyword>
<evidence type="ECO:0000259" key="19">
    <source>
        <dbReference type="PROSITE" id="PS51256"/>
    </source>
</evidence>
<dbReference type="GO" id="GO:0004674">
    <property type="term" value="F:protein serine/threonine kinase activity"/>
    <property type="evidence" value="ECO:0000318"/>
    <property type="project" value="GO_Central"/>
</dbReference>
<evidence type="ECO:0000256" key="15">
    <source>
        <dbReference type="PROSITE-ProRule" id="PRU10141"/>
    </source>
</evidence>
<dbReference type="SMR" id="A7S365"/>
<dbReference type="Gene3D" id="1.10.510.10">
    <property type="entry name" value="Transferase(Phosphotransferase) domain 1"/>
    <property type="match status" value="1"/>
</dbReference>
<dbReference type="GO" id="GO:0046872">
    <property type="term" value="F:metal ion binding"/>
    <property type="evidence" value="ECO:0007669"/>
    <property type="project" value="UniProtKB-KW"/>
</dbReference>
<evidence type="ECO:0000256" key="9">
    <source>
        <dbReference type="ARBA" id="ARBA00022777"/>
    </source>
</evidence>
<evidence type="ECO:0000256" key="11">
    <source>
        <dbReference type="ARBA" id="ARBA00022842"/>
    </source>
</evidence>
<keyword evidence="7 17" id="KW-0732">Signal</keyword>
<dbReference type="Pfam" id="PF01064">
    <property type="entry name" value="Activin_recp"/>
    <property type="match status" value="1"/>
</dbReference>
<dbReference type="FunFam" id="2.10.60.10:FF:000021">
    <property type="entry name" value="Receptor protein serine/threonine kinase"/>
    <property type="match status" value="1"/>
</dbReference>
<dbReference type="InterPro" id="IPR003605">
    <property type="entry name" value="GS_dom"/>
</dbReference>
<evidence type="ECO:0000256" key="7">
    <source>
        <dbReference type="ARBA" id="ARBA00022729"/>
    </source>
</evidence>
<feature type="chain" id="PRO_5010103589" description="Serine/threonine-protein kinase receptor" evidence="17">
    <location>
        <begin position="27"/>
        <end position="521"/>
    </location>
</feature>
<keyword evidence="3 16" id="KW-0723">Serine/threonine-protein kinase</keyword>
<keyword evidence="14 16" id="KW-0675">Receptor</keyword>
<keyword evidence="12 16" id="KW-1133">Transmembrane helix</keyword>
<accession>A7S365</accession>
<evidence type="ECO:0000256" key="10">
    <source>
        <dbReference type="ARBA" id="ARBA00022840"/>
    </source>
</evidence>
<dbReference type="GO" id="GO:0043235">
    <property type="term" value="C:receptor complex"/>
    <property type="evidence" value="ECO:0000318"/>
    <property type="project" value="GO_Central"/>
</dbReference>
<dbReference type="STRING" id="45351.A7S365"/>
<keyword evidence="10 15" id="KW-0067">ATP-binding</keyword>
<keyword evidence="8 15" id="KW-0547">Nucleotide-binding</keyword>
<dbReference type="PROSITE" id="PS51256">
    <property type="entry name" value="GS"/>
    <property type="match status" value="1"/>
</dbReference>
<dbReference type="EMBL" id="KJ948110">
    <property type="protein sequence ID" value="AIN41655.1"/>
    <property type="molecule type" value="mRNA"/>
</dbReference>
<dbReference type="AlphaFoldDB" id="A7S365"/>
<reference evidence="20" key="2">
    <citation type="journal article" date="2015" name="Cell Rep.">
        <title>Axis Patterning by BMPs: Cnidarian Network Reveals Evolutionary Constraints.</title>
        <authorList>
            <person name="Genikhovich G."/>
            <person name="Fried P."/>
            <person name="Prunster M.M."/>
            <person name="Schinko J.B."/>
            <person name="Gilles A.F."/>
            <person name="Fredman D."/>
            <person name="Meier K."/>
            <person name="Iber D."/>
            <person name="Technau U."/>
        </authorList>
    </citation>
    <scope>NUCLEOTIDE SEQUENCE</scope>
</reference>
<keyword evidence="22" id="KW-1185">Reference proteome</keyword>
<dbReference type="InterPro" id="IPR011009">
    <property type="entry name" value="Kinase-like_dom_sf"/>
</dbReference>
<feature type="binding site" evidence="15">
    <location>
        <position position="237"/>
    </location>
    <ligand>
        <name>ATP</name>
        <dbReference type="ChEBI" id="CHEBI:30616"/>
    </ligand>
</feature>
<dbReference type="CDD" id="cd23532">
    <property type="entry name" value="TFP_LU_ECD_BMPR1"/>
    <property type="match status" value="1"/>
</dbReference>
<evidence type="ECO:0000256" key="13">
    <source>
        <dbReference type="ARBA" id="ARBA00023136"/>
    </source>
</evidence>
<dbReference type="PROSITE" id="PS00108">
    <property type="entry name" value="PROTEIN_KINASE_ST"/>
    <property type="match status" value="1"/>
</dbReference>
<evidence type="ECO:0000259" key="18">
    <source>
        <dbReference type="PROSITE" id="PS50011"/>
    </source>
</evidence>
<dbReference type="PANTHER" id="PTHR23255:SF71">
    <property type="entry name" value="RECEPTOR PROTEIN SERINE_THREONINE KINASE"/>
    <property type="match status" value="1"/>
</dbReference>
<name>A7S365_NEMVE</name>
<keyword evidence="13 16" id="KW-0472">Membrane</keyword>
<dbReference type="GO" id="GO:0005524">
    <property type="term" value="F:ATP binding"/>
    <property type="evidence" value="ECO:0007669"/>
    <property type="project" value="UniProtKB-UniRule"/>
</dbReference>
<dbReference type="GO" id="GO:0071363">
    <property type="term" value="P:cellular response to growth factor stimulus"/>
    <property type="evidence" value="ECO:0000318"/>
    <property type="project" value="GO_Central"/>
</dbReference>
<comment type="catalytic activity">
    <reaction evidence="16">
        <text>L-threonyl-[receptor-protein] + ATP = O-phospho-L-threonyl-[receptor-protein] + ADP + H(+)</text>
        <dbReference type="Rhea" id="RHEA:44880"/>
        <dbReference type="Rhea" id="RHEA-COMP:11024"/>
        <dbReference type="Rhea" id="RHEA-COMP:11025"/>
        <dbReference type="ChEBI" id="CHEBI:15378"/>
        <dbReference type="ChEBI" id="CHEBI:30013"/>
        <dbReference type="ChEBI" id="CHEBI:30616"/>
        <dbReference type="ChEBI" id="CHEBI:61977"/>
        <dbReference type="ChEBI" id="CHEBI:456216"/>
        <dbReference type="EC" id="2.7.11.30"/>
    </reaction>
</comment>
<comment type="subcellular location">
    <subcellularLocation>
        <location evidence="1 16">Membrane</location>
        <topology evidence="1 16">Single-pass type I membrane protein</topology>
    </subcellularLocation>
</comment>
<dbReference type="EMBL" id="DS469572">
    <property type="protein sequence ID" value="EDO41833.1"/>
    <property type="molecule type" value="Genomic_DNA"/>
</dbReference>
<dbReference type="KEGG" id="nve:5513627"/>
<protein>
    <recommendedName>
        <fullName evidence="16">Serine/threonine-protein kinase receptor</fullName>
        <ecNumber evidence="16">2.7.11.30</ecNumber>
    </recommendedName>
</protein>
<proteinExistence type="evidence at transcript level"/>
<dbReference type="InterPro" id="IPR017441">
    <property type="entry name" value="Protein_kinase_ATP_BS"/>
</dbReference>
<dbReference type="GO" id="GO:0004675">
    <property type="term" value="F:transmembrane receptor protein serine/threonine kinase activity"/>
    <property type="evidence" value="ECO:0007669"/>
    <property type="project" value="UniProtKB-EC"/>
</dbReference>
<dbReference type="EC" id="2.7.11.30" evidence="16"/>
<gene>
    <name evidence="21" type="ORF">NEMVEDRAFT_v1g165860</name>
</gene>
<dbReference type="SMART" id="SM00467">
    <property type="entry name" value="GS"/>
    <property type="match status" value="1"/>
</dbReference>
<dbReference type="InterPro" id="IPR001245">
    <property type="entry name" value="Ser-Thr/Tyr_kinase_cat_dom"/>
</dbReference>
<evidence type="ECO:0000256" key="17">
    <source>
        <dbReference type="SAM" id="SignalP"/>
    </source>
</evidence>
<evidence type="ECO:0000313" key="21">
    <source>
        <dbReference type="EMBL" id="EDO41833.1"/>
    </source>
</evidence>
<comment type="cofactor">
    <cofactor evidence="16">
        <name>Mg(2+)</name>
        <dbReference type="ChEBI" id="CHEBI:18420"/>
    </cofactor>
    <cofactor evidence="16">
        <name>Mn(2+)</name>
        <dbReference type="ChEBI" id="CHEBI:29035"/>
    </cofactor>
</comment>
<evidence type="ECO:0000256" key="5">
    <source>
        <dbReference type="ARBA" id="ARBA00022692"/>
    </source>
</evidence>
<dbReference type="FunCoup" id="A7S365">
    <property type="interactions" value="530"/>
</dbReference>
<keyword evidence="11 16" id="KW-0460">Magnesium</keyword>
<organism evidence="21 22">
    <name type="scientific">Nematostella vectensis</name>
    <name type="common">Starlet sea anemone</name>
    <dbReference type="NCBI Taxonomy" id="45351"/>
    <lineage>
        <taxon>Eukaryota</taxon>
        <taxon>Metazoa</taxon>
        <taxon>Cnidaria</taxon>
        <taxon>Anthozoa</taxon>
        <taxon>Hexacorallia</taxon>
        <taxon>Actiniaria</taxon>
        <taxon>Edwardsiidae</taxon>
        <taxon>Nematostella</taxon>
    </lineage>
</organism>
<dbReference type="SUPFAM" id="SSF56112">
    <property type="entry name" value="Protein kinase-like (PK-like)"/>
    <property type="match status" value="1"/>
</dbReference>
<dbReference type="Pfam" id="PF08515">
    <property type="entry name" value="TGF_beta_GS"/>
    <property type="match status" value="1"/>
</dbReference>
<evidence type="ECO:0000313" key="22">
    <source>
        <dbReference type="Proteomes" id="UP000001593"/>
    </source>
</evidence>